<protein>
    <recommendedName>
        <fullName evidence="3">PqqD family protein</fullName>
    </recommendedName>
</protein>
<sequence length="94" mass="10372">MSELRYSPAPGLRTRAVEEAGALMVFTPQQPKVHWLNLSGWYLYELSQDTDGERIAADYADAVAAQVPREDALRQARACLDDLVARGVLATRPA</sequence>
<comment type="caution">
    <text evidence="1">The sequence shown here is derived from an EMBL/GenBank/DDBJ whole genome shotgun (WGS) entry which is preliminary data.</text>
</comment>
<evidence type="ECO:0000313" key="1">
    <source>
        <dbReference type="EMBL" id="MDT0378167.1"/>
    </source>
</evidence>
<keyword evidence="2" id="KW-1185">Reference proteome</keyword>
<evidence type="ECO:0000313" key="2">
    <source>
        <dbReference type="Proteomes" id="UP001183414"/>
    </source>
</evidence>
<organism evidence="1 2">
    <name type="scientific">Streptomyces hazeniae</name>
    <dbReference type="NCBI Taxonomy" id="3075538"/>
    <lineage>
        <taxon>Bacteria</taxon>
        <taxon>Bacillati</taxon>
        <taxon>Actinomycetota</taxon>
        <taxon>Actinomycetes</taxon>
        <taxon>Kitasatosporales</taxon>
        <taxon>Streptomycetaceae</taxon>
        <taxon>Streptomyces</taxon>
    </lineage>
</organism>
<name>A0ABU2NQ72_9ACTN</name>
<evidence type="ECO:0008006" key="3">
    <source>
        <dbReference type="Google" id="ProtNLM"/>
    </source>
</evidence>
<gene>
    <name evidence="1" type="ORF">RM572_05170</name>
</gene>
<dbReference type="EMBL" id="JAVREQ010000002">
    <property type="protein sequence ID" value="MDT0378167.1"/>
    <property type="molecule type" value="Genomic_DNA"/>
</dbReference>
<proteinExistence type="predicted"/>
<reference evidence="2" key="1">
    <citation type="submission" date="2023-07" db="EMBL/GenBank/DDBJ databases">
        <title>30 novel species of actinomycetes from the DSMZ collection.</title>
        <authorList>
            <person name="Nouioui I."/>
        </authorList>
    </citation>
    <scope>NUCLEOTIDE SEQUENCE [LARGE SCALE GENOMIC DNA]</scope>
    <source>
        <strain evidence="2">DSM 42041</strain>
    </source>
</reference>
<accession>A0ABU2NQ72</accession>
<dbReference type="RefSeq" id="WP_311672060.1">
    <property type="nucleotide sequence ID" value="NZ_JAVREQ010000002.1"/>
</dbReference>
<dbReference type="Proteomes" id="UP001183414">
    <property type="component" value="Unassembled WGS sequence"/>
</dbReference>